<dbReference type="Gene3D" id="1.10.10.60">
    <property type="entry name" value="Homeodomain-like"/>
    <property type="match status" value="1"/>
</dbReference>
<dbReference type="PANTHER" id="PTHR43280">
    <property type="entry name" value="ARAC-FAMILY TRANSCRIPTIONAL REGULATOR"/>
    <property type="match status" value="1"/>
</dbReference>
<evidence type="ECO:0000256" key="2">
    <source>
        <dbReference type="ARBA" id="ARBA00023125"/>
    </source>
</evidence>
<dbReference type="RefSeq" id="WP_086048049.1">
    <property type="nucleotide sequence ID" value="NZ_JAMXLT020000008.1"/>
</dbReference>
<evidence type="ECO:0000256" key="3">
    <source>
        <dbReference type="ARBA" id="ARBA00023163"/>
    </source>
</evidence>
<evidence type="ECO:0000313" key="5">
    <source>
        <dbReference type="EMBL" id="MDW8548470.1"/>
    </source>
</evidence>
<accession>A0ABU4JFL2</accession>
<comment type="caution">
    <text evidence="5">The sequence shown here is derived from an EMBL/GenBank/DDBJ whole genome shotgun (WGS) entry which is preliminary data.</text>
</comment>
<keyword evidence="6" id="KW-1185">Reference proteome</keyword>
<evidence type="ECO:0000313" key="6">
    <source>
        <dbReference type="Proteomes" id="UP001204439"/>
    </source>
</evidence>
<dbReference type="PANTHER" id="PTHR43280:SF34">
    <property type="entry name" value="ARAC-FAMILY TRANSCRIPTIONAL REGULATOR"/>
    <property type="match status" value="1"/>
</dbReference>
<gene>
    <name evidence="5" type="ORF">NG800_006090</name>
</gene>
<name>A0ABU4JFL2_9FLAO</name>
<dbReference type="InterPro" id="IPR009057">
    <property type="entry name" value="Homeodomain-like_sf"/>
</dbReference>
<organism evidence="5 6">
    <name type="scientific">Epilithonimonas ginsengisoli</name>
    <dbReference type="NCBI Taxonomy" id="1245592"/>
    <lineage>
        <taxon>Bacteria</taxon>
        <taxon>Pseudomonadati</taxon>
        <taxon>Bacteroidota</taxon>
        <taxon>Flavobacteriia</taxon>
        <taxon>Flavobacteriales</taxon>
        <taxon>Weeksellaceae</taxon>
        <taxon>Chryseobacterium group</taxon>
        <taxon>Epilithonimonas</taxon>
    </lineage>
</organism>
<keyword evidence="1" id="KW-0805">Transcription regulation</keyword>
<reference evidence="5 6" key="1">
    <citation type="submission" date="2023-11" db="EMBL/GenBank/DDBJ databases">
        <title>First isolation, identification, and characterization of non-pathogenic Epilithonimonas ginsengisoli isolated from diseased farmed rainbow trout (Oncorhynchus mykiss) in Chile.</title>
        <authorList>
            <person name="Miranda C.D."/>
            <person name="Irgang R."/>
            <person name="Concha C."/>
            <person name="Rojas R."/>
            <person name="Avendano R."/>
        </authorList>
    </citation>
    <scope>NUCLEOTIDE SEQUENCE [LARGE SCALE GENOMIC DNA]</scope>
    <source>
        <strain evidence="5 6">FP99</strain>
    </source>
</reference>
<dbReference type="InterPro" id="IPR018060">
    <property type="entry name" value="HTH_AraC"/>
</dbReference>
<dbReference type="Proteomes" id="UP001204439">
    <property type="component" value="Unassembled WGS sequence"/>
</dbReference>
<keyword evidence="3" id="KW-0804">Transcription</keyword>
<dbReference type="PROSITE" id="PS01124">
    <property type="entry name" value="HTH_ARAC_FAMILY_2"/>
    <property type="match status" value="1"/>
</dbReference>
<dbReference type="SUPFAM" id="SSF46689">
    <property type="entry name" value="Homeodomain-like"/>
    <property type="match status" value="1"/>
</dbReference>
<keyword evidence="2" id="KW-0238">DNA-binding</keyword>
<evidence type="ECO:0000256" key="1">
    <source>
        <dbReference type="ARBA" id="ARBA00023015"/>
    </source>
</evidence>
<dbReference type="SMART" id="SM00342">
    <property type="entry name" value="HTH_ARAC"/>
    <property type="match status" value="1"/>
</dbReference>
<feature type="domain" description="HTH araC/xylS-type" evidence="4">
    <location>
        <begin position="1"/>
        <end position="69"/>
    </location>
</feature>
<dbReference type="Pfam" id="PF12833">
    <property type="entry name" value="HTH_18"/>
    <property type="match status" value="1"/>
</dbReference>
<protein>
    <submittedName>
        <fullName evidence="5">Helix-turn-helix domain-containing protein</fullName>
    </submittedName>
</protein>
<proteinExistence type="predicted"/>
<sequence>MNKNKGKNFNSYINDLRINYILIKLKTEQKYRNYKVTSLAEECGFASHNTFVAAFRSVTGLSPASFINFLKREKNR</sequence>
<evidence type="ECO:0000259" key="4">
    <source>
        <dbReference type="PROSITE" id="PS01124"/>
    </source>
</evidence>
<dbReference type="EMBL" id="JAMXLT020000008">
    <property type="protein sequence ID" value="MDW8548470.1"/>
    <property type="molecule type" value="Genomic_DNA"/>
</dbReference>